<sequence>MPKWMPATCKKHGTAALNADPYCQNKSALADAQTKTAWSSAAISSVNVEDGSTLGVSV</sequence>
<name>A0A9D4EZ98_DREPO</name>
<dbReference type="EMBL" id="JAIWYP010000008">
    <property type="protein sequence ID" value="KAH3788648.1"/>
    <property type="molecule type" value="Genomic_DNA"/>
</dbReference>
<accession>A0A9D4EZ98</accession>
<gene>
    <name evidence="1" type="ORF">DPMN_166795</name>
</gene>
<evidence type="ECO:0000313" key="1">
    <source>
        <dbReference type="EMBL" id="KAH3788648.1"/>
    </source>
</evidence>
<comment type="caution">
    <text evidence="1">The sequence shown here is derived from an EMBL/GenBank/DDBJ whole genome shotgun (WGS) entry which is preliminary data.</text>
</comment>
<dbReference type="Proteomes" id="UP000828390">
    <property type="component" value="Unassembled WGS sequence"/>
</dbReference>
<organism evidence="1 2">
    <name type="scientific">Dreissena polymorpha</name>
    <name type="common">Zebra mussel</name>
    <name type="synonym">Mytilus polymorpha</name>
    <dbReference type="NCBI Taxonomy" id="45954"/>
    <lineage>
        <taxon>Eukaryota</taxon>
        <taxon>Metazoa</taxon>
        <taxon>Spiralia</taxon>
        <taxon>Lophotrochozoa</taxon>
        <taxon>Mollusca</taxon>
        <taxon>Bivalvia</taxon>
        <taxon>Autobranchia</taxon>
        <taxon>Heteroconchia</taxon>
        <taxon>Euheterodonta</taxon>
        <taxon>Imparidentia</taxon>
        <taxon>Neoheterodontei</taxon>
        <taxon>Myida</taxon>
        <taxon>Dreissenoidea</taxon>
        <taxon>Dreissenidae</taxon>
        <taxon>Dreissena</taxon>
    </lineage>
</organism>
<evidence type="ECO:0000313" key="2">
    <source>
        <dbReference type="Proteomes" id="UP000828390"/>
    </source>
</evidence>
<reference evidence="1" key="2">
    <citation type="submission" date="2020-11" db="EMBL/GenBank/DDBJ databases">
        <authorList>
            <person name="McCartney M.A."/>
            <person name="Auch B."/>
            <person name="Kono T."/>
            <person name="Mallez S."/>
            <person name="Becker A."/>
            <person name="Gohl D.M."/>
            <person name="Silverstein K.A.T."/>
            <person name="Koren S."/>
            <person name="Bechman K.B."/>
            <person name="Herman A."/>
            <person name="Abrahante J.E."/>
            <person name="Garbe J."/>
        </authorList>
    </citation>
    <scope>NUCLEOTIDE SEQUENCE</scope>
    <source>
        <strain evidence="1">Duluth1</strain>
        <tissue evidence="1">Whole animal</tissue>
    </source>
</reference>
<proteinExistence type="predicted"/>
<protein>
    <submittedName>
        <fullName evidence="1">Uncharacterized protein</fullName>
    </submittedName>
</protein>
<keyword evidence="2" id="KW-1185">Reference proteome</keyword>
<dbReference type="AlphaFoldDB" id="A0A9D4EZ98"/>
<reference evidence="1" key="1">
    <citation type="journal article" date="2019" name="bioRxiv">
        <title>The Genome of the Zebra Mussel, Dreissena polymorpha: A Resource for Invasive Species Research.</title>
        <authorList>
            <person name="McCartney M.A."/>
            <person name="Auch B."/>
            <person name="Kono T."/>
            <person name="Mallez S."/>
            <person name="Zhang Y."/>
            <person name="Obille A."/>
            <person name="Becker A."/>
            <person name="Abrahante J.E."/>
            <person name="Garbe J."/>
            <person name="Badalamenti J.P."/>
            <person name="Herman A."/>
            <person name="Mangelson H."/>
            <person name="Liachko I."/>
            <person name="Sullivan S."/>
            <person name="Sone E.D."/>
            <person name="Koren S."/>
            <person name="Silverstein K.A.T."/>
            <person name="Beckman K.B."/>
            <person name="Gohl D.M."/>
        </authorList>
    </citation>
    <scope>NUCLEOTIDE SEQUENCE</scope>
    <source>
        <strain evidence="1">Duluth1</strain>
        <tissue evidence="1">Whole animal</tissue>
    </source>
</reference>